<dbReference type="InterPro" id="IPR041679">
    <property type="entry name" value="DNA2/NAM7-like_C"/>
</dbReference>
<dbReference type="GO" id="GO:0043139">
    <property type="term" value="F:5'-3' DNA helicase activity"/>
    <property type="evidence" value="ECO:0007669"/>
    <property type="project" value="TreeGrafter"/>
</dbReference>
<proteinExistence type="inferred from homology"/>
<dbReference type="GO" id="GO:0005524">
    <property type="term" value="F:ATP binding"/>
    <property type="evidence" value="ECO:0007669"/>
    <property type="project" value="UniProtKB-KW"/>
</dbReference>
<dbReference type="Pfam" id="PF13087">
    <property type="entry name" value="AAA_12"/>
    <property type="match status" value="1"/>
</dbReference>
<organism evidence="7 8">
    <name type="scientific">Sphaerisporangium rufum</name>
    <dbReference type="NCBI Taxonomy" id="1381558"/>
    <lineage>
        <taxon>Bacteria</taxon>
        <taxon>Bacillati</taxon>
        <taxon>Actinomycetota</taxon>
        <taxon>Actinomycetes</taxon>
        <taxon>Streptosporangiales</taxon>
        <taxon>Streptosporangiaceae</taxon>
        <taxon>Sphaerisporangium</taxon>
    </lineage>
</organism>
<dbReference type="Gene3D" id="3.40.50.300">
    <property type="entry name" value="P-loop containing nucleotide triphosphate hydrolases"/>
    <property type="match status" value="2"/>
</dbReference>
<protein>
    <recommendedName>
        <fullName evidence="6">AAA+ ATPase domain-containing protein</fullName>
    </recommendedName>
</protein>
<dbReference type="CDD" id="cd18808">
    <property type="entry name" value="SF1_C_Upf1"/>
    <property type="match status" value="1"/>
</dbReference>
<dbReference type="EMBL" id="BOOU01000010">
    <property type="protein sequence ID" value="GII75730.1"/>
    <property type="molecule type" value="Genomic_DNA"/>
</dbReference>
<dbReference type="PANTHER" id="PTHR43788">
    <property type="entry name" value="DNA2/NAM7 HELICASE FAMILY MEMBER"/>
    <property type="match status" value="1"/>
</dbReference>
<dbReference type="GO" id="GO:0016787">
    <property type="term" value="F:hydrolase activity"/>
    <property type="evidence" value="ECO:0007669"/>
    <property type="project" value="UniProtKB-KW"/>
</dbReference>
<keyword evidence="3" id="KW-0378">Hydrolase</keyword>
<dbReference type="InterPro" id="IPR041677">
    <property type="entry name" value="DNA2/NAM7_AAA_11"/>
</dbReference>
<evidence type="ECO:0000313" key="8">
    <source>
        <dbReference type="Proteomes" id="UP000655287"/>
    </source>
</evidence>
<evidence type="ECO:0000256" key="4">
    <source>
        <dbReference type="ARBA" id="ARBA00022806"/>
    </source>
</evidence>
<dbReference type="InterPro" id="IPR027417">
    <property type="entry name" value="P-loop_NTPase"/>
</dbReference>
<keyword evidence="8" id="KW-1185">Reference proteome</keyword>
<gene>
    <name evidence="7" type="ORF">Sru01_07120</name>
</gene>
<dbReference type="AlphaFoldDB" id="A0A919QZL8"/>
<evidence type="ECO:0000256" key="2">
    <source>
        <dbReference type="ARBA" id="ARBA00022741"/>
    </source>
</evidence>
<keyword evidence="4" id="KW-0347">Helicase</keyword>
<evidence type="ECO:0000256" key="5">
    <source>
        <dbReference type="ARBA" id="ARBA00022840"/>
    </source>
</evidence>
<dbReference type="SMART" id="SM00382">
    <property type="entry name" value="AAA"/>
    <property type="match status" value="1"/>
</dbReference>
<keyword evidence="2" id="KW-0547">Nucleotide-binding</keyword>
<reference evidence="7" key="1">
    <citation type="submission" date="2021-01" db="EMBL/GenBank/DDBJ databases">
        <title>Whole genome shotgun sequence of Sphaerisporangium rufum NBRC 109079.</title>
        <authorList>
            <person name="Komaki H."/>
            <person name="Tamura T."/>
        </authorList>
    </citation>
    <scope>NUCLEOTIDE SEQUENCE</scope>
    <source>
        <strain evidence="7">NBRC 109079</strain>
    </source>
</reference>
<dbReference type="InterPro" id="IPR050534">
    <property type="entry name" value="Coronavir_polyprotein_1ab"/>
</dbReference>
<dbReference type="InterPro" id="IPR003593">
    <property type="entry name" value="AAA+_ATPase"/>
</dbReference>
<dbReference type="InterPro" id="IPR047187">
    <property type="entry name" value="SF1_C_Upf1"/>
</dbReference>
<comment type="similarity">
    <text evidence="1">Belongs to the DNA2/NAM7 helicase family.</text>
</comment>
<dbReference type="SUPFAM" id="SSF52540">
    <property type="entry name" value="P-loop containing nucleoside triphosphate hydrolases"/>
    <property type="match status" value="1"/>
</dbReference>
<keyword evidence="5" id="KW-0067">ATP-binding</keyword>
<accession>A0A919QZL8</accession>
<name>A0A919QZL8_9ACTN</name>
<evidence type="ECO:0000313" key="7">
    <source>
        <dbReference type="EMBL" id="GII75730.1"/>
    </source>
</evidence>
<evidence type="ECO:0000256" key="1">
    <source>
        <dbReference type="ARBA" id="ARBA00007913"/>
    </source>
</evidence>
<feature type="domain" description="AAA+ ATPase" evidence="6">
    <location>
        <begin position="138"/>
        <end position="444"/>
    </location>
</feature>
<sequence>MTLGTEAGRAGRLRIMRFEVQGELGVAEGTPATLVVKGAPFEVEVVSMFGSVVTLSVPPDAPAATEATLRVDLSWLLIAQYRKLRDLASGGPGFDAGAAVAVVTPAGPDAPATRLGPFSTAPRGLNAGQRDAVALALTPGLTWLWGPPGTGKTTTISALVAELRRRGKRVLLAAPTNAALDVAVAAVLDRLPDVDEGQVVRLGQPADLSLVDRAGGRVLVDEIAAARGEPIARRRVEVGHALRENRRDLTRLKRSAKELTPAQEAARLTLETAIAESQDLQRALDRALLKVRRQVCREATVVAATPEAQEWLKRSPFEKAGIAAAVAGGRPPARLAALTEQYRMRPPIGHVVSTAFYPEGPLVTAPAVPARRVRSRAPWATGDLVVVDTSGLHARTARRQGMLSRYNLAHAQLIAAMVGGASDELHDLGLITPFAPQARLLESLLPEEPAGGRAASTVHRFQGGERDIVVYDTVDSAHGVTPLHPWFAQGGAGSEGARLLNVAASRARDNLVVIGSLDVLHRTKMTRDAVWTFFAHLLDRAEHLPWEKLLTLAAGPTELVGGGLVERLRQDLARAETVEMWLPRAPLRHLAPLLPALRSIRGKDAETEAVTLWVEPEPDGYLPAEALRARREGINVRPLTPIHESGAVIGDAVWSASAALLGTAPGLVLRTEHAALAGAVRRAQRRRPGGAPGTGQLGDDCGRCRRMLIRYEAGPRGGTDIRYACPACDRPPRATGGRRTVSAARR</sequence>
<dbReference type="Proteomes" id="UP000655287">
    <property type="component" value="Unassembled WGS sequence"/>
</dbReference>
<evidence type="ECO:0000256" key="3">
    <source>
        <dbReference type="ARBA" id="ARBA00022801"/>
    </source>
</evidence>
<dbReference type="Pfam" id="PF13086">
    <property type="entry name" value="AAA_11"/>
    <property type="match status" value="1"/>
</dbReference>
<dbReference type="PANTHER" id="PTHR43788:SF8">
    <property type="entry name" value="DNA-BINDING PROTEIN SMUBP-2"/>
    <property type="match status" value="1"/>
</dbReference>
<comment type="caution">
    <text evidence="7">The sequence shown here is derived from an EMBL/GenBank/DDBJ whole genome shotgun (WGS) entry which is preliminary data.</text>
</comment>
<evidence type="ECO:0000259" key="6">
    <source>
        <dbReference type="SMART" id="SM00382"/>
    </source>
</evidence>